<dbReference type="PROSITE" id="PS00449">
    <property type="entry name" value="ATPASE_A"/>
    <property type="match status" value="1"/>
</dbReference>
<keyword evidence="7 15" id="KW-0812">Transmembrane</keyword>
<name>A0A343LA45_9DIPT</name>
<dbReference type="PRINTS" id="PR00123">
    <property type="entry name" value="ATPASEA"/>
</dbReference>
<keyword evidence="9" id="KW-0999">Mitochondrion inner membrane</keyword>
<evidence type="ECO:0000256" key="9">
    <source>
        <dbReference type="ARBA" id="ARBA00022792"/>
    </source>
</evidence>
<evidence type="ECO:0000256" key="2">
    <source>
        <dbReference type="ARBA" id="ARBA00004141"/>
    </source>
</evidence>
<protein>
    <recommendedName>
        <fullName evidence="14">ATP synthase subunit a</fullName>
    </recommendedName>
</protein>
<dbReference type="Pfam" id="PF00119">
    <property type="entry name" value="ATP-synt_A"/>
    <property type="match status" value="1"/>
</dbReference>
<feature type="transmembrane region" description="Helical" evidence="15">
    <location>
        <begin position="98"/>
        <end position="118"/>
    </location>
</feature>
<keyword evidence="13" id="KW-0066">ATP synthesis</keyword>
<geneLocation type="mitochondrion" evidence="16"/>
<dbReference type="SUPFAM" id="SSF81336">
    <property type="entry name" value="F1F0 ATP synthase subunit A"/>
    <property type="match status" value="1"/>
</dbReference>
<gene>
    <name evidence="16" type="primary">atp6</name>
</gene>
<dbReference type="GO" id="GO:0045259">
    <property type="term" value="C:proton-transporting ATP synthase complex"/>
    <property type="evidence" value="ECO:0007669"/>
    <property type="project" value="UniProtKB-KW"/>
</dbReference>
<organism evidence="16">
    <name type="scientific">Cecidomyiidae sp. 3 LC-2017</name>
    <dbReference type="NCBI Taxonomy" id="2030135"/>
    <lineage>
        <taxon>Eukaryota</taxon>
        <taxon>Metazoa</taxon>
        <taxon>Ecdysozoa</taxon>
        <taxon>Arthropoda</taxon>
        <taxon>Hexapoda</taxon>
        <taxon>Insecta</taxon>
        <taxon>Pterygota</taxon>
        <taxon>Neoptera</taxon>
        <taxon>Endopterygota</taxon>
        <taxon>Diptera</taxon>
        <taxon>Nematocera</taxon>
        <taxon>Sciaroidea</taxon>
        <taxon>Cecidomyiidae</taxon>
    </lineage>
</organism>
<dbReference type="GO" id="GO:0005743">
    <property type="term" value="C:mitochondrial inner membrane"/>
    <property type="evidence" value="ECO:0007669"/>
    <property type="project" value="UniProtKB-SubCell"/>
</dbReference>
<dbReference type="Gene3D" id="1.20.120.220">
    <property type="entry name" value="ATP synthase, F0 complex, subunit A"/>
    <property type="match status" value="1"/>
</dbReference>
<dbReference type="InterPro" id="IPR035908">
    <property type="entry name" value="F0_ATP_A_sf"/>
</dbReference>
<evidence type="ECO:0000313" key="16">
    <source>
        <dbReference type="EMBL" id="ATN41192.1"/>
    </source>
</evidence>
<dbReference type="EMBL" id="MF410944">
    <property type="protein sequence ID" value="ATN41192.1"/>
    <property type="molecule type" value="Genomic_DNA"/>
</dbReference>
<keyword evidence="11" id="KW-0406">Ion transport</keyword>
<dbReference type="InterPro" id="IPR023011">
    <property type="entry name" value="ATP_synth_F0_asu_AS"/>
</dbReference>
<reference evidence="16" key="1">
    <citation type="journal article" date="2017" name="Mol. Ecol.">
        <title>Shotgun mitogenomics across body size classes in a local assemblage of tropical Diptera: Phylogeny, species diversity and mitochondrial abundance spectrum.</title>
        <authorList>
            <person name="Choo L.Q."/>
            <person name="Crampton-Platt A."/>
            <person name="Vogler A.P."/>
        </authorList>
    </citation>
    <scope>NUCLEOTIDE SEQUENCE</scope>
</reference>
<evidence type="ECO:0000256" key="7">
    <source>
        <dbReference type="ARBA" id="ARBA00022692"/>
    </source>
</evidence>
<dbReference type="GO" id="GO:0046933">
    <property type="term" value="F:proton-transporting ATP synthase activity, rotational mechanism"/>
    <property type="evidence" value="ECO:0007669"/>
    <property type="project" value="TreeGrafter"/>
</dbReference>
<keyword evidence="16" id="KW-0496">Mitochondrion</keyword>
<feature type="transmembrane region" description="Helical" evidence="15">
    <location>
        <begin position="21"/>
        <end position="47"/>
    </location>
</feature>
<keyword evidence="10 15" id="KW-1133">Transmembrane helix</keyword>
<keyword evidence="6" id="KW-0138">CF(0)</keyword>
<dbReference type="CDD" id="cd00310">
    <property type="entry name" value="ATP-synt_Fo_a_6"/>
    <property type="match status" value="1"/>
</dbReference>
<comment type="function">
    <text evidence="1">Mitochondrial membrane ATP synthase (F(1)F(0) ATP synthase or Complex V) produces ATP from ADP in the presence of a proton gradient across the membrane which is generated by electron transport complexes of the respiratory chain. F-type ATPases consist of two structural domains, F(1) - containing the extramembraneous catalytic core and F(0) - containing the membrane proton channel, linked together by a central stalk and a peripheral stalk. During catalysis, ATP synthesis in the catalytic domain of F(1) is coupled via a rotary mechanism of the central stalk subunits to proton translocation. Key component of the proton channel; it may play a direct role in the translocation of protons across the membrane.</text>
</comment>
<evidence type="ECO:0000256" key="12">
    <source>
        <dbReference type="ARBA" id="ARBA00023136"/>
    </source>
</evidence>
<keyword evidence="5" id="KW-0813">Transport</keyword>
<evidence type="ECO:0000256" key="4">
    <source>
        <dbReference type="ARBA" id="ARBA00011648"/>
    </source>
</evidence>
<feature type="transmembrane region" description="Helical" evidence="15">
    <location>
        <begin position="187"/>
        <end position="219"/>
    </location>
</feature>
<evidence type="ECO:0000256" key="14">
    <source>
        <dbReference type="RuleBase" id="RU004450"/>
    </source>
</evidence>
<evidence type="ECO:0000256" key="5">
    <source>
        <dbReference type="ARBA" id="ARBA00022448"/>
    </source>
</evidence>
<dbReference type="PANTHER" id="PTHR11410:SF0">
    <property type="entry name" value="ATP SYNTHASE SUBUNIT A"/>
    <property type="match status" value="1"/>
</dbReference>
<evidence type="ECO:0000256" key="8">
    <source>
        <dbReference type="ARBA" id="ARBA00022781"/>
    </source>
</evidence>
<keyword evidence="8" id="KW-0375">Hydrogen ion transport</keyword>
<dbReference type="PANTHER" id="PTHR11410">
    <property type="entry name" value="ATP SYNTHASE SUBUNIT A"/>
    <property type="match status" value="1"/>
</dbReference>
<comment type="subunit">
    <text evidence="4">F-type ATPases have 2 components, CF(1) - the catalytic core - and CF(0) - the membrane proton channel. CF(1) has five subunits: alpha(3), beta(3), gamma(1), delta(1), epsilon(1). CF(0) has three main subunits: a, b and c.</text>
</comment>
<dbReference type="NCBIfam" id="TIGR01131">
    <property type="entry name" value="ATP_synt_6_or_A"/>
    <property type="match status" value="1"/>
</dbReference>
<proteinExistence type="inferred from homology"/>
<evidence type="ECO:0000256" key="15">
    <source>
        <dbReference type="SAM" id="Phobius"/>
    </source>
</evidence>
<feature type="transmembrane region" description="Helical" evidence="15">
    <location>
        <begin position="67"/>
        <end position="91"/>
    </location>
</feature>
<accession>A0A343LA45</accession>
<feature type="transmembrane region" description="Helical" evidence="15">
    <location>
        <begin position="124"/>
        <end position="144"/>
    </location>
</feature>
<sequence>MMSNLFSMFDPATSIYFSLNWIYMSLFTLFIPQLYWLIPSSITLFYLKFTKLLFYEFKLILLKKNNNFSLIFISLMMFILINNFMGLFPYIFTSTSHLIMNMSLSLTLWMSMMLFGWMNTINNMFIHLVPQGTPTFLIMFMVLIESISNLMRPITLTIRLTANMIAGHLLLNLLSSLSYIINFMSQMFLFGLIIILLSLESAVSIIQSYVFAILTVLYIKEI</sequence>
<feature type="transmembrane region" description="Helical" evidence="15">
    <location>
        <begin position="156"/>
        <end position="181"/>
    </location>
</feature>
<dbReference type="InterPro" id="IPR045083">
    <property type="entry name" value="ATP_synth_F0_asu_bact/mt"/>
</dbReference>
<comment type="similarity">
    <text evidence="3">Belongs to the ATPase A chain family.</text>
</comment>
<evidence type="ECO:0000256" key="6">
    <source>
        <dbReference type="ARBA" id="ARBA00022547"/>
    </source>
</evidence>
<comment type="subcellular location">
    <subcellularLocation>
        <location evidence="2">Membrane</location>
        <topology evidence="2">Multi-pass membrane protein</topology>
    </subcellularLocation>
    <subcellularLocation>
        <location evidence="14">Mitochondrion inner membrane</location>
        <topology evidence="14">Multi-pass membrane protein</topology>
    </subcellularLocation>
</comment>
<dbReference type="AlphaFoldDB" id="A0A343LA45"/>
<evidence type="ECO:0000256" key="13">
    <source>
        <dbReference type="ARBA" id="ARBA00023310"/>
    </source>
</evidence>
<evidence type="ECO:0000256" key="10">
    <source>
        <dbReference type="ARBA" id="ARBA00022989"/>
    </source>
</evidence>
<dbReference type="InterPro" id="IPR000568">
    <property type="entry name" value="ATP_synth_F0_asu"/>
</dbReference>
<keyword evidence="12 15" id="KW-0472">Membrane</keyword>
<evidence type="ECO:0000256" key="3">
    <source>
        <dbReference type="ARBA" id="ARBA00006810"/>
    </source>
</evidence>
<evidence type="ECO:0000256" key="11">
    <source>
        <dbReference type="ARBA" id="ARBA00023065"/>
    </source>
</evidence>
<evidence type="ECO:0000256" key="1">
    <source>
        <dbReference type="ARBA" id="ARBA00002070"/>
    </source>
</evidence>